<name>A0ABP6XNQ2_9ACTN</name>
<protein>
    <submittedName>
        <fullName evidence="1">DUF5919 domain-containing protein</fullName>
    </submittedName>
</protein>
<dbReference type="Proteomes" id="UP001500630">
    <property type="component" value="Unassembled WGS sequence"/>
</dbReference>
<evidence type="ECO:0000313" key="2">
    <source>
        <dbReference type="Proteomes" id="UP001500630"/>
    </source>
</evidence>
<dbReference type="EMBL" id="BAABDQ010000013">
    <property type="protein sequence ID" value="GAA3569772.1"/>
    <property type="molecule type" value="Genomic_DNA"/>
</dbReference>
<dbReference type="Gene3D" id="1.10.260.40">
    <property type="entry name" value="lambda repressor-like DNA-binding domains"/>
    <property type="match status" value="1"/>
</dbReference>
<evidence type="ECO:0000313" key="1">
    <source>
        <dbReference type="EMBL" id="GAA3569772.1"/>
    </source>
</evidence>
<accession>A0ABP6XNQ2</accession>
<proteinExistence type="predicted"/>
<organism evidence="1 2">
    <name type="scientific">Nonomuraea rosea</name>
    <dbReference type="NCBI Taxonomy" id="638574"/>
    <lineage>
        <taxon>Bacteria</taxon>
        <taxon>Bacillati</taxon>
        <taxon>Actinomycetota</taxon>
        <taxon>Actinomycetes</taxon>
        <taxon>Streptosporangiales</taxon>
        <taxon>Streptosporangiaceae</taxon>
        <taxon>Nonomuraea</taxon>
    </lineage>
</organism>
<reference evidence="2" key="1">
    <citation type="journal article" date="2019" name="Int. J. Syst. Evol. Microbiol.">
        <title>The Global Catalogue of Microorganisms (GCM) 10K type strain sequencing project: providing services to taxonomists for standard genome sequencing and annotation.</title>
        <authorList>
            <consortium name="The Broad Institute Genomics Platform"/>
            <consortium name="The Broad Institute Genome Sequencing Center for Infectious Disease"/>
            <person name="Wu L."/>
            <person name="Ma J."/>
        </authorList>
    </citation>
    <scope>NUCLEOTIDE SEQUENCE [LARGE SCALE GENOMIC DNA]</scope>
    <source>
        <strain evidence="2">JCM 17326</strain>
    </source>
</reference>
<gene>
    <name evidence="1" type="ORF">GCM10022419_058340</name>
</gene>
<keyword evidence="2" id="KW-1185">Reference proteome</keyword>
<dbReference type="InterPro" id="IPR010982">
    <property type="entry name" value="Lambda_DNA-bd_dom_sf"/>
</dbReference>
<sequence>MLASQAERLTSRKVRPLNDNLRHALTNARLQPVDVAAHLAVDPKTVHRWLKGRIPYPRHRWAIADLLHLDEADLWPELAQQHRAISDEVQAIYPHRWSVPQATWRHLFQSAAREIGILTYSGLFLAEDTGIIRLLAAQARSGVRVRILLGDAGALEVATRGIDEAIGPTVMAARVTNALTLYKPLIGADNAEIRLHETVLYNSIYRADDDLLINAHAYGTPAAQAPVIHLRLTEPQAAAATYLNSFERVWDAAKPHAERA</sequence>
<dbReference type="SUPFAM" id="SSF56024">
    <property type="entry name" value="Phospholipase D/nuclease"/>
    <property type="match status" value="1"/>
</dbReference>
<comment type="caution">
    <text evidence="1">The sequence shown here is derived from an EMBL/GenBank/DDBJ whole genome shotgun (WGS) entry which is preliminary data.</text>
</comment>